<comment type="caution">
    <text evidence="2">The sequence shown here is derived from an EMBL/GenBank/DDBJ whole genome shotgun (WGS) entry which is preliminary data.</text>
</comment>
<dbReference type="PANTHER" id="PTHR34677:SF1">
    <property type="entry name" value="TRANSMEMBRANE PROTEIN"/>
    <property type="match status" value="1"/>
</dbReference>
<reference evidence="2" key="1">
    <citation type="submission" date="2023-05" db="EMBL/GenBank/DDBJ databases">
        <title>Genome and transcriptome analyses reveal genes involved in the formation of fine ridges on petal epidermal cells in Hibiscus trionum.</title>
        <authorList>
            <person name="Koshimizu S."/>
            <person name="Masuda S."/>
            <person name="Ishii T."/>
            <person name="Shirasu K."/>
            <person name="Hoshino A."/>
            <person name="Arita M."/>
        </authorList>
    </citation>
    <scope>NUCLEOTIDE SEQUENCE</scope>
    <source>
        <strain evidence="2">Hamamatsu line</strain>
    </source>
</reference>
<evidence type="ECO:0000313" key="3">
    <source>
        <dbReference type="Proteomes" id="UP001165190"/>
    </source>
</evidence>
<sequence length="159" mass="17495">MHVIEENEIENVFSMSYPQRTNLFSLLLTHSSFREISRSIYAAEIHADDDVVSVSIPENVTGDVAGNENLASNVLRVRHYTIPVISSVISIFVTAVFLVTCFTVGLLTMSTASLQAVGAFSRQSSSLSSDPASILFRSACHIQVFALIRWLPVTLPVEY</sequence>
<keyword evidence="1" id="KW-0472">Membrane</keyword>
<feature type="transmembrane region" description="Helical" evidence="1">
    <location>
        <begin position="80"/>
        <end position="107"/>
    </location>
</feature>
<gene>
    <name evidence="2" type="ORF">HRI_003614400</name>
</gene>
<keyword evidence="1" id="KW-0812">Transmembrane</keyword>
<protein>
    <submittedName>
        <fullName evidence="2">Uncharacterized protein</fullName>
    </submittedName>
</protein>
<dbReference type="Proteomes" id="UP001165190">
    <property type="component" value="Unassembled WGS sequence"/>
</dbReference>
<keyword evidence="3" id="KW-1185">Reference proteome</keyword>
<dbReference type="OrthoDB" id="1936312at2759"/>
<proteinExistence type="predicted"/>
<name>A0A9W7IP76_HIBTR</name>
<dbReference type="AlphaFoldDB" id="A0A9W7IP76"/>
<dbReference type="EMBL" id="BSYR01000035">
    <property type="protein sequence ID" value="GMI99451.1"/>
    <property type="molecule type" value="Genomic_DNA"/>
</dbReference>
<keyword evidence="1" id="KW-1133">Transmembrane helix</keyword>
<evidence type="ECO:0000313" key="2">
    <source>
        <dbReference type="EMBL" id="GMI99451.1"/>
    </source>
</evidence>
<dbReference type="PANTHER" id="PTHR34677">
    <property type="match status" value="1"/>
</dbReference>
<evidence type="ECO:0000256" key="1">
    <source>
        <dbReference type="SAM" id="Phobius"/>
    </source>
</evidence>
<accession>A0A9W7IP76</accession>
<organism evidence="2 3">
    <name type="scientific">Hibiscus trionum</name>
    <name type="common">Flower of an hour</name>
    <dbReference type="NCBI Taxonomy" id="183268"/>
    <lineage>
        <taxon>Eukaryota</taxon>
        <taxon>Viridiplantae</taxon>
        <taxon>Streptophyta</taxon>
        <taxon>Embryophyta</taxon>
        <taxon>Tracheophyta</taxon>
        <taxon>Spermatophyta</taxon>
        <taxon>Magnoliopsida</taxon>
        <taxon>eudicotyledons</taxon>
        <taxon>Gunneridae</taxon>
        <taxon>Pentapetalae</taxon>
        <taxon>rosids</taxon>
        <taxon>malvids</taxon>
        <taxon>Malvales</taxon>
        <taxon>Malvaceae</taxon>
        <taxon>Malvoideae</taxon>
        <taxon>Hibiscus</taxon>
    </lineage>
</organism>